<dbReference type="SUPFAM" id="SSF51726">
    <property type="entry name" value="UROD/MetE-like"/>
    <property type="match status" value="1"/>
</dbReference>
<reference evidence="2" key="1">
    <citation type="submission" date="2019-11" db="EMBL/GenBank/DDBJ databases">
        <authorList>
            <person name="Feng L."/>
        </authorList>
    </citation>
    <scope>NUCLEOTIDE SEQUENCE</scope>
    <source>
        <strain evidence="2">ElimosumLFYP34</strain>
    </source>
</reference>
<dbReference type="PANTHER" id="PTHR47099:SF1">
    <property type="entry name" value="METHYLCOBAMIDE:COM METHYLTRANSFERASE MTBA"/>
    <property type="match status" value="1"/>
</dbReference>
<dbReference type="AlphaFoldDB" id="A0A6N2YE29"/>
<dbReference type="EMBL" id="CACRTR010000001">
    <property type="protein sequence ID" value="VYT63938.1"/>
    <property type="molecule type" value="Genomic_DNA"/>
</dbReference>
<organism evidence="2">
    <name type="scientific">Eubacterium limosum</name>
    <dbReference type="NCBI Taxonomy" id="1736"/>
    <lineage>
        <taxon>Bacteria</taxon>
        <taxon>Bacillati</taxon>
        <taxon>Bacillota</taxon>
        <taxon>Clostridia</taxon>
        <taxon>Eubacteriales</taxon>
        <taxon>Eubacteriaceae</taxon>
        <taxon>Eubacterium</taxon>
    </lineage>
</organism>
<dbReference type="Pfam" id="PF01208">
    <property type="entry name" value="URO-D"/>
    <property type="match status" value="1"/>
</dbReference>
<evidence type="ECO:0000313" key="2">
    <source>
        <dbReference type="EMBL" id="VYT63938.1"/>
    </source>
</evidence>
<feature type="domain" description="Uroporphyrinogen decarboxylase (URO-D)" evidence="1">
    <location>
        <begin position="188"/>
        <end position="391"/>
    </location>
</feature>
<evidence type="ECO:0000259" key="1">
    <source>
        <dbReference type="Pfam" id="PF01208"/>
    </source>
</evidence>
<dbReference type="GO" id="GO:0008168">
    <property type="term" value="F:methyltransferase activity"/>
    <property type="evidence" value="ECO:0007669"/>
    <property type="project" value="UniProtKB-KW"/>
</dbReference>
<name>A0A6N2YE29_EUBLI</name>
<accession>A0A6N2YE29</accession>
<keyword evidence="2" id="KW-0489">Methyltransferase</keyword>
<dbReference type="InterPro" id="IPR052024">
    <property type="entry name" value="Methanogen_methyltrans"/>
</dbReference>
<proteinExistence type="predicted"/>
<dbReference type="InterPro" id="IPR038071">
    <property type="entry name" value="UROD/MetE-like_sf"/>
</dbReference>
<sequence length="401" mass="45558">MAEMKSRERVIRAIEHQETDRIPIDIGGLSNITTMHKDAYRKMQKYLGHEGEPFEISSMLSQSAKPDEYVRKRFKADCYPIYSSGPEGYMKILQTDPVDGSTFYYDDFQVKWACPKNGFFYDPVGHPLAEMKTIDEMEAFDWPDPYDKTNINGQGIVGLGDKAKDLYENTDYALVVGGIFNGGTFVPIEQLLGYEKFFKMLMKKPDTVRYLLDKILTYEKAHWDMLLDEVGKYASVAVLSDDLGSQIAPIMRPSIYRDVIKPYHKEIVNFIKSKCDHIKIVYHCDGAISEFLPDMLDIGYDAWNPVQFSANGMDDTAAINREYGDKIAFWGGTCDAQGVLSRGTVEEVKEDVKRRIKDLAPGSGLVLASVHNIQREVPIENMVALYDSFYEYGTAFMQGKL</sequence>
<dbReference type="GO" id="GO:0004853">
    <property type="term" value="F:uroporphyrinogen decarboxylase activity"/>
    <property type="evidence" value="ECO:0007669"/>
    <property type="project" value="InterPro"/>
</dbReference>
<protein>
    <submittedName>
        <fullName evidence="2">Methylcobalamin:coenzyme M methyltransferase</fullName>
    </submittedName>
</protein>
<keyword evidence="2" id="KW-0808">Transferase</keyword>
<dbReference type="GO" id="GO:0006779">
    <property type="term" value="P:porphyrin-containing compound biosynthetic process"/>
    <property type="evidence" value="ECO:0007669"/>
    <property type="project" value="InterPro"/>
</dbReference>
<dbReference type="Gene3D" id="3.20.20.210">
    <property type="match status" value="1"/>
</dbReference>
<gene>
    <name evidence="2" type="ORF">ELLFYP34_00089</name>
</gene>
<dbReference type="InterPro" id="IPR000257">
    <property type="entry name" value="Uroporphyrinogen_deCOase"/>
</dbReference>
<dbReference type="GO" id="GO:0032259">
    <property type="term" value="P:methylation"/>
    <property type="evidence" value="ECO:0007669"/>
    <property type="project" value="UniProtKB-KW"/>
</dbReference>
<dbReference type="PANTHER" id="PTHR47099">
    <property type="entry name" value="METHYLCOBAMIDE:COM METHYLTRANSFERASE MTBA"/>
    <property type="match status" value="1"/>
</dbReference>